<organism evidence="1 2">
    <name type="scientific">Halpernia frigidisoli</name>
    <dbReference type="NCBI Taxonomy" id="1125876"/>
    <lineage>
        <taxon>Bacteria</taxon>
        <taxon>Pseudomonadati</taxon>
        <taxon>Bacteroidota</taxon>
        <taxon>Flavobacteriia</taxon>
        <taxon>Flavobacteriales</taxon>
        <taxon>Weeksellaceae</taxon>
        <taxon>Chryseobacterium group</taxon>
        <taxon>Halpernia</taxon>
    </lineage>
</organism>
<dbReference type="AlphaFoldDB" id="A0A1I3DEV8"/>
<dbReference type="OrthoDB" id="827255at2"/>
<reference evidence="1 2" key="1">
    <citation type="submission" date="2016-10" db="EMBL/GenBank/DDBJ databases">
        <authorList>
            <person name="de Groot N.N."/>
        </authorList>
    </citation>
    <scope>NUCLEOTIDE SEQUENCE [LARGE SCALE GENOMIC DNA]</scope>
    <source>
        <strain evidence="1 2">DSM 26000</strain>
    </source>
</reference>
<dbReference type="Proteomes" id="UP000198931">
    <property type="component" value="Unassembled WGS sequence"/>
</dbReference>
<gene>
    <name evidence="1" type="ORF">SAMN05443292_0407</name>
</gene>
<name>A0A1I3DEV8_9FLAO</name>
<proteinExistence type="predicted"/>
<dbReference type="STRING" id="1125876.SAMN05443292_0407"/>
<accession>A0A1I3DEV8</accession>
<sequence length="72" mass="8212">MEQQNIIIFEPSTSEETNALKAFAKALKLKSEVKEKPHNPEFVAIIKESQKQAKEGKVTRVKKENLKEFLGL</sequence>
<dbReference type="RefSeq" id="WP_090078490.1">
    <property type="nucleotide sequence ID" value="NZ_FOQT01000001.1"/>
</dbReference>
<keyword evidence="2" id="KW-1185">Reference proteome</keyword>
<evidence type="ECO:0000313" key="1">
    <source>
        <dbReference type="EMBL" id="SFH85011.1"/>
    </source>
</evidence>
<dbReference type="Pfam" id="PF10884">
    <property type="entry name" value="DUF2683"/>
    <property type="match status" value="1"/>
</dbReference>
<dbReference type="InterPro" id="IPR020271">
    <property type="entry name" value="Uncharacterised_MJ1172"/>
</dbReference>
<protein>
    <submittedName>
        <fullName evidence="1">Uncharacterized protein</fullName>
    </submittedName>
</protein>
<dbReference type="EMBL" id="FOQT01000001">
    <property type="protein sequence ID" value="SFH85011.1"/>
    <property type="molecule type" value="Genomic_DNA"/>
</dbReference>
<evidence type="ECO:0000313" key="2">
    <source>
        <dbReference type="Proteomes" id="UP000198931"/>
    </source>
</evidence>